<dbReference type="EMBL" id="CP002582">
    <property type="protein sequence ID" value="ADZ83210.1"/>
    <property type="molecule type" value="Genomic_DNA"/>
</dbReference>
<evidence type="ECO:0000313" key="1">
    <source>
        <dbReference type="EMBL" id="ADZ83210.1"/>
    </source>
</evidence>
<evidence type="ECO:0008006" key="3">
    <source>
        <dbReference type="Google" id="ProtNLM"/>
    </source>
</evidence>
<reference evidence="1 2" key="1">
    <citation type="journal article" date="2011" name="J. Bacteriol.">
        <title>Complete genome sequence of the cellulose-degrading bacterium Cellulosilyticum lentocellum.</title>
        <authorList>
            <consortium name="US DOE Joint Genome Institute"/>
            <person name="Miller D.A."/>
            <person name="Suen G."/>
            <person name="Bruce D."/>
            <person name="Copeland A."/>
            <person name="Cheng J.F."/>
            <person name="Detter C."/>
            <person name="Goodwin L.A."/>
            <person name="Han C.S."/>
            <person name="Hauser L.J."/>
            <person name="Land M.L."/>
            <person name="Lapidus A."/>
            <person name="Lucas S."/>
            <person name="Meincke L."/>
            <person name="Pitluck S."/>
            <person name="Tapia R."/>
            <person name="Teshima H."/>
            <person name="Woyke T."/>
            <person name="Fox B.G."/>
            <person name="Angert E.R."/>
            <person name="Currie C.R."/>
        </authorList>
    </citation>
    <scope>NUCLEOTIDE SEQUENCE [LARGE SCALE GENOMIC DNA]</scope>
    <source>
        <strain evidence="2">ATCC 49066 / DSM 5427 / NCIMB 11756 / RHM5</strain>
    </source>
</reference>
<gene>
    <name evidence="1" type="ordered locus">Clole_1484</name>
</gene>
<dbReference type="AlphaFoldDB" id="F2JJ51"/>
<evidence type="ECO:0000313" key="2">
    <source>
        <dbReference type="Proteomes" id="UP000008467"/>
    </source>
</evidence>
<dbReference type="KEGG" id="cle:Clole_1484"/>
<protein>
    <recommendedName>
        <fullName evidence="3">Phage transcriptional regulator, RinA family</fullName>
    </recommendedName>
</protein>
<name>F2JJ51_CELLD</name>
<dbReference type="STRING" id="642492.Clole_1484"/>
<organism evidence="1 2">
    <name type="scientific">Cellulosilyticum lentocellum (strain ATCC 49066 / DSM 5427 / NCIMB 11756 / RHM5)</name>
    <name type="common">Clostridium lentocellum</name>
    <dbReference type="NCBI Taxonomy" id="642492"/>
    <lineage>
        <taxon>Bacteria</taxon>
        <taxon>Bacillati</taxon>
        <taxon>Bacillota</taxon>
        <taxon>Clostridia</taxon>
        <taxon>Lachnospirales</taxon>
        <taxon>Cellulosilyticaceae</taxon>
        <taxon>Cellulosilyticum</taxon>
    </lineage>
</organism>
<dbReference type="HOGENOM" id="CLU_1737262_0_0_9"/>
<keyword evidence="2" id="KW-1185">Reference proteome</keyword>
<sequence length="150" mass="17700">MDTTKEKIKAIEGLLFSYSDIDVRVESMRTEIDIRQNDYDTLYGNNDNQRASTPTNQTISLVESKVTNKEARIESLKRKIDIELLNKRLIDNAMKVLNEEDRKFIEDRYFKKISPSALADHKYYCSHSYIFIRSKNIIKNQLAEYIRIIQ</sequence>
<proteinExistence type="predicted"/>
<accession>F2JJ51</accession>
<dbReference type="Proteomes" id="UP000008467">
    <property type="component" value="Chromosome"/>
</dbReference>
<dbReference type="RefSeq" id="WP_013656508.1">
    <property type="nucleotide sequence ID" value="NC_015275.1"/>
</dbReference>